<proteinExistence type="inferred from homology"/>
<sequence>MQAVINEKQNVKKVSLSYLFFTFFKIGLVSFGGHMALITVVQREMVDKDEIIDNHLILDAVGLASLLPGPLAVNVVTYIGYFLKGSRGAAVSMFAILLPACMLMLVLSCVYFTYAYNVQAKYLMYFVSGTVAAIVISTGINLFKKEVSGNALKIILCIIAIITQLLLKSYLVTIGLIILGGIAGILLKINGTKHPVAHHETLKNNFKLSLKWQSVTMLVLLLVCELSFISNSVRLLDNIYLKIGVVFSGISLSLFGGGYVMIPIMQSLFVSELQWLNPQEFIDAIAFSQITPGPILVSATFIGYKLAGITGALLATLAIFIPSAILMIIVSSVFLKNKEQHTLQNMLGGIKAVVIGLIITSGFNILQQIDTDLILITITLISFILSYRYKISPVYLILASIVLGAITKISL</sequence>
<keyword evidence="5 7" id="KW-1133">Transmembrane helix</keyword>
<feature type="transmembrane region" description="Helical" evidence="7">
    <location>
        <begin position="95"/>
        <end position="116"/>
    </location>
</feature>
<reference evidence="9" key="1">
    <citation type="journal article" date="2019" name="Int. J. Syst. Evol. Microbiol.">
        <title>The Global Catalogue of Microorganisms (GCM) 10K type strain sequencing project: providing services to taxonomists for standard genome sequencing and annotation.</title>
        <authorList>
            <consortium name="The Broad Institute Genomics Platform"/>
            <consortium name="The Broad Institute Genome Sequencing Center for Infectious Disease"/>
            <person name="Wu L."/>
            <person name="Ma J."/>
        </authorList>
    </citation>
    <scope>NUCLEOTIDE SEQUENCE [LARGE SCALE GENOMIC DNA]</scope>
    <source>
        <strain evidence="9">CCUG 53762</strain>
    </source>
</reference>
<feature type="transmembrane region" description="Helical" evidence="7">
    <location>
        <begin position="173"/>
        <end position="191"/>
    </location>
</feature>
<evidence type="ECO:0000313" key="9">
    <source>
        <dbReference type="Proteomes" id="UP001597118"/>
    </source>
</evidence>
<keyword evidence="4 7" id="KW-0812">Transmembrane</keyword>
<dbReference type="Proteomes" id="UP001597118">
    <property type="component" value="Unassembled WGS sequence"/>
</dbReference>
<keyword evidence="3" id="KW-1003">Cell membrane</keyword>
<evidence type="ECO:0000256" key="3">
    <source>
        <dbReference type="ARBA" id="ARBA00022475"/>
    </source>
</evidence>
<dbReference type="InterPro" id="IPR003370">
    <property type="entry name" value="Chromate_transpt"/>
</dbReference>
<evidence type="ECO:0000256" key="6">
    <source>
        <dbReference type="ARBA" id="ARBA00023136"/>
    </source>
</evidence>
<dbReference type="NCBIfam" id="TIGR00937">
    <property type="entry name" value="2A51"/>
    <property type="match status" value="1"/>
</dbReference>
<feature type="transmembrane region" description="Helical" evidence="7">
    <location>
        <begin position="122"/>
        <end position="143"/>
    </location>
</feature>
<comment type="subcellular location">
    <subcellularLocation>
        <location evidence="1">Cell membrane</location>
        <topology evidence="1">Multi-pass membrane protein</topology>
    </subcellularLocation>
</comment>
<dbReference type="EMBL" id="JBHUDG010000003">
    <property type="protein sequence ID" value="MFD1629176.1"/>
    <property type="molecule type" value="Genomic_DNA"/>
</dbReference>
<feature type="transmembrane region" description="Helical" evidence="7">
    <location>
        <begin position="212"/>
        <end position="233"/>
    </location>
</feature>
<dbReference type="InterPro" id="IPR014047">
    <property type="entry name" value="Chr_Tranpt_l_chain"/>
</dbReference>
<feature type="transmembrane region" description="Helical" evidence="7">
    <location>
        <begin position="394"/>
        <end position="410"/>
    </location>
</feature>
<evidence type="ECO:0000256" key="2">
    <source>
        <dbReference type="ARBA" id="ARBA00005262"/>
    </source>
</evidence>
<accession>A0ABW4I8V4</accession>
<dbReference type="PIRSF" id="PIRSF004810">
    <property type="entry name" value="ChrA"/>
    <property type="match status" value="1"/>
</dbReference>
<feature type="transmembrane region" description="Helical" evidence="7">
    <location>
        <begin position="18"/>
        <end position="41"/>
    </location>
</feature>
<dbReference type="PANTHER" id="PTHR43663">
    <property type="entry name" value="CHROMATE TRANSPORT PROTEIN-RELATED"/>
    <property type="match status" value="1"/>
</dbReference>
<evidence type="ECO:0000256" key="7">
    <source>
        <dbReference type="SAM" id="Phobius"/>
    </source>
</evidence>
<feature type="transmembrane region" description="Helical" evidence="7">
    <location>
        <begin position="347"/>
        <end position="367"/>
    </location>
</feature>
<comment type="similarity">
    <text evidence="2">Belongs to the chromate ion transporter (CHR) (TC 2.A.51) family.</text>
</comment>
<name>A0ABW4I8V4_9SPHI</name>
<keyword evidence="9" id="KW-1185">Reference proteome</keyword>
<evidence type="ECO:0000256" key="4">
    <source>
        <dbReference type="ARBA" id="ARBA00022692"/>
    </source>
</evidence>
<dbReference type="RefSeq" id="WP_379661556.1">
    <property type="nucleotide sequence ID" value="NZ_JBHUDG010000003.1"/>
</dbReference>
<dbReference type="PANTHER" id="PTHR43663:SF1">
    <property type="entry name" value="CHROMATE TRANSPORTER"/>
    <property type="match status" value="1"/>
</dbReference>
<feature type="transmembrane region" description="Helical" evidence="7">
    <location>
        <begin position="61"/>
        <end position="83"/>
    </location>
</feature>
<organism evidence="8 9">
    <name type="scientific">Pseudopedobacter beijingensis</name>
    <dbReference type="NCBI Taxonomy" id="1207056"/>
    <lineage>
        <taxon>Bacteria</taxon>
        <taxon>Pseudomonadati</taxon>
        <taxon>Bacteroidota</taxon>
        <taxon>Sphingobacteriia</taxon>
        <taxon>Sphingobacteriales</taxon>
        <taxon>Sphingobacteriaceae</taxon>
        <taxon>Pseudopedobacter</taxon>
    </lineage>
</organism>
<keyword evidence="6 7" id="KW-0472">Membrane</keyword>
<evidence type="ECO:0000313" key="8">
    <source>
        <dbReference type="EMBL" id="MFD1629176.1"/>
    </source>
</evidence>
<feature type="transmembrane region" description="Helical" evidence="7">
    <location>
        <begin position="239"/>
        <end position="260"/>
    </location>
</feature>
<evidence type="ECO:0000256" key="5">
    <source>
        <dbReference type="ARBA" id="ARBA00022989"/>
    </source>
</evidence>
<dbReference type="InterPro" id="IPR052518">
    <property type="entry name" value="CHR_Transporter"/>
</dbReference>
<comment type="caution">
    <text evidence="8">The sequence shown here is derived from an EMBL/GenBank/DDBJ whole genome shotgun (WGS) entry which is preliminary data.</text>
</comment>
<evidence type="ECO:0000256" key="1">
    <source>
        <dbReference type="ARBA" id="ARBA00004651"/>
    </source>
</evidence>
<feature type="transmembrane region" description="Helical" evidence="7">
    <location>
        <begin position="309"/>
        <end position="335"/>
    </location>
</feature>
<dbReference type="Pfam" id="PF02417">
    <property type="entry name" value="Chromate_transp"/>
    <property type="match status" value="2"/>
</dbReference>
<gene>
    <name evidence="8" type="primary">chrA</name>
    <name evidence="8" type="ORF">ACFSAH_04760</name>
</gene>
<protein>
    <submittedName>
        <fullName evidence="8">Chromate efflux transporter</fullName>
    </submittedName>
</protein>